<protein>
    <submittedName>
        <fullName evidence="1">Uncharacterized protein</fullName>
    </submittedName>
</protein>
<dbReference type="OrthoDB" id="5573441at2759"/>
<keyword evidence="2" id="KW-1185">Reference proteome</keyword>
<proteinExistence type="predicted"/>
<reference evidence="1" key="1">
    <citation type="submission" date="2022-07" db="EMBL/GenBank/DDBJ databases">
        <title>Phylogenomic reconstructions and comparative analyses of Kickxellomycotina fungi.</title>
        <authorList>
            <person name="Reynolds N.K."/>
            <person name="Stajich J.E."/>
            <person name="Barry K."/>
            <person name="Grigoriev I.V."/>
            <person name="Crous P."/>
            <person name="Smith M.E."/>
        </authorList>
    </citation>
    <scope>NUCLEOTIDE SEQUENCE</scope>
    <source>
        <strain evidence="1">CBS 109367</strain>
    </source>
</reference>
<evidence type="ECO:0000313" key="1">
    <source>
        <dbReference type="EMBL" id="KAJ2683761.1"/>
    </source>
</evidence>
<dbReference type="AlphaFoldDB" id="A0A9W8GF99"/>
<dbReference type="Proteomes" id="UP001151516">
    <property type="component" value="Unassembled WGS sequence"/>
</dbReference>
<accession>A0A9W8GF99</accession>
<name>A0A9W8GF99_9FUNG</name>
<comment type="caution">
    <text evidence="1">The sequence shown here is derived from an EMBL/GenBank/DDBJ whole genome shotgun (WGS) entry which is preliminary data.</text>
</comment>
<dbReference type="EMBL" id="JANBTX010000261">
    <property type="protein sequence ID" value="KAJ2683761.1"/>
    <property type="molecule type" value="Genomic_DNA"/>
</dbReference>
<organism evidence="1 2">
    <name type="scientific">Coemansia spiralis</name>
    <dbReference type="NCBI Taxonomy" id="417178"/>
    <lineage>
        <taxon>Eukaryota</taxon>
        <taxon>Fungi</taxon>
        <taxon>Fungi incertae sedis</taxon>
        <taxon>Zoopagomycota</taxon>
        <taxon>Kickxellomycotina</taxon>
        <taxon>Kickxellomycetes</taxon>
        <taxon>Kickxellales</taxon>
        <taxon>Kickxellaceae</taxon>
        <taxon>Coemansia</taxon>
    </lineage>
</organism>
<gene>
    <name evidence="1" type="ORF">IWW39_005314</name>
</gene>
<evidence type="ECO:0000313" key="2">
    <source>
        <dbReference type="Proteomes" id="UP001151516"/>
    </source>
</evidence>
<sequence length="175" mass="19549">MSSIYSLYYKGAFSQSALVFPGDFKNRTTAAENTEAIYEIASKWRTITLSPLREVSSEPLLRGKYEGWTGRTVRLNGFGGETVAKRRGCMSLGWSFVDFMSNEFSWHVSTWSTSWTLTDAGGRVVAKFTRAGFKLSKMGVLEVMERVDEVLLALILISCRLVHQSVHESENNAGS</sequence>